<feature type="region of interest" description="Disordered" evidence="2">
    <location>
        <begin position="38"/>
        <end position="97"/>
    </location>
</feature>
<reference evidence="3" key="1">
    <citation type="submission" date="2020-04" db="EMBL/GenBank/DDBJ databases">
        <authorList>
            <person name="Alioto T."/>
            <person name="Alioto T."/>
            <person name="Gomez Garrido J."/>
        </authorList>
    </citation>
    <scope>NUCLEOTIDE SEQUENCE</scope>
    <source>
        <strain evidence="3">A484AB</strain>
    </source>
</reference>
<proteinExistence type="predicted"/>
<dbReference type="Proteomes" id="UP001152795">
    <property type="component" value="Unassembled WGS sequence"/>
</dbReference>
<dbReference type="AlphaFoldDB" id="A0A7D9J808"/>
<feature type="compositionally biased region" description="Basic residues" evidence="2">
    <location>
        <begin position="85"/>
        <end position="95"/>
    </location>
</feature>
<feature type="region of interest" description="Disordered" evidence="2">
    <location>
        <begin position="432"/>
        <end position="496"/>
    </location>
</feature>
<name>A0A7D9J808_PARCT</name>
<feature type="compositionally biased region" description="Low complexity" evidence="2">
    <location>
        <begin position="264"/>
        <end position="273"/>
    </location>
</feature>
<feature type="compositionally biased region" description="Polar residues" evidence="2">
    <location>
        <begin position="439"/>
        <end position="465"/>
    </location>
</feature>
<comment type="caution">
    <text evidence="3">The sequence shown here is derived from an EMBL/GenBank/DDBJ whole genome shotgun (WGS) entry which is preliminary data.</text>
</comment>
<evidence type="ECO:0000313" key="4">
    <source>
        <dbReference type="Proteomes" id="UP001152795"/>
    </source>
</evidence>
<organism evidence="3 4">
    <name type="scientific">Paramuricea clavata</name>
    <name type="common">Red gorgonian</name>
    <name type="synonym">Violescent sea-whip</name>
    <dbReference type="NCBI Taxonomy" id="317549"/>
    <lineage>
        <taxon>Eukaryota</taxon>
        <taxon>Metazoa</taxon>
        <taxon>Cnidaria</taxon>
        <taxon>Anthozoa</taxon>
        <taxon>Octocorallia</taxon>
        <taxon>Malacalcyonacea</taxon>
        <taxon>Plexauridae</taxon>
        <taxon>Paramuricea</taxon>
    </lineage>
</organism>
<gene>
    <name evidence="3" type="ORF">PACLA_8A071910</name>
</gene>
<feature type="non-terminal residue" evidence="3">
    <location>
        <position position="496"/>
    </location>
</feature>
<feature type="coiled-coil region" evidence="1">
    <location>
        <begin position="171"/>
        <end position="233"/>
    </location>
</feature>
<protein>
    <submittedName>
        <fullName evidence="3">Uncharacterized protein</fullName>
    </submittedName>
</protein>
<feature type="compositionally biased region" description="Basic residues" evidence="2">
    <location>
        <begin position="60"/>
        <end position="73"/>
    </location>
</feature>
<evidence type="ECO:0000256" key="2">
    <source>
        <dbReference type="SAM" id="MobiDB-lite"/>
    </source>
</evidence>
<dbReference type="OrthoDB" id="10056446at2759"/>
<evidence type="ECO:0000313" key="3">
    <source>
        <dbReference type="EMBL" id="CAB4023791.1"/>
    </source>
</evidence>
<dbReference type="EMBL" id="CACRXK020012683">
    <property type="protein sequence ID" value="CAB4023791.1"/>
    <property type="molecule type" value="Genomic_DNA"/>
</dbReference>
<sequence>MSTKKPPVNFTRMNFMVKAYLIISLINLDNVSLDVYADSDSEDDPRCQEPEEIVNETPKKVKSPRKTRIKSRKLLASNLTPQSHKEKHMKAHSTKKTYPNSEVKDLQQVLEAVNSCNKRIDNLETITANLDKNLTNSVFDCRVVNNMVCELKSELFTSIDSKLKHQLSVMREDQNSFKNEMEEKLKKAETEVKRLQGRVRSLVEEKTNLLKRIKSLEIDNKTFKDEVSSLNTAIKVNYNDDINTNPTLIQCENSVVDSTKEANPDAAANNSPNITAAENPDTETPNVKIPDNGNATNHDEYDFVMLCDSNRKFLNISKLCSSRHSKIIPCNTTKKAKEILESPRFDVKKGIIINTGVNDLENLSAGEILDRKIPDINDDIDEEIKDIPNVSHVYNGNLRNGKLYFDVKHLNRRFGIPALEKNIKNELRKIFGGNRKENTSTQQKSVPSNQNQEGSHHSNAGQVQNFDKELGRSPQEDTQNAVFLPTMTGIQDERKQ</sequence>
<accession>A0A7D9J808</accession>
<evidence type="ECO:0000256" key="1">
    <source>
        <dbReference type="SAM" id="Coils"/>
    </source>
</evidence>
<keyword evidence="1" id="KW-0175">Coiled coil</keyword>
<feature type="region of interest" description="Disordered" evidence="2">
    <location>
        <begin position="258"/>
        <end position="293"/>
    </location>
</feature>
<keyword evidence="4" id="KW-1185">Reference proteome</keyword>
<feature type="compositionally biased region" description="Basic and acidic residues" evidence="2">
    <location>
        <begin position="466"/>
        <end position="475"/>
    </location>
</feature>